<proteinExistence type="predicted"/>
<evidence type="ECO:0008006" key="4">
    <source>
        <dbReference type="Google" id="ProtNLM"/>
    </source>
</evidence>
<dbReference type="OrthoDB" id="5086500at2759"/>
<feature type="signal peptide" evidence="1">
    <location>
        <begin position="1"/>
        <end position="17"/>
    </location>
</feature>
<evidence type="ECO:0000313" key="2">
    <source>
        <dbReference type="EMBL" id="PSR79069.1"/>
    </source>
</evidence>
<feature type="chain" id="PRO_5015679304" description="Concanavalin A-like lectin/glucanase domain-containing protein" evidence="1">
    <location>
        <begin position="18"/>
        <end position="248"/>
    </location>
</feature>
<accession>A0A2T2ZXM9</accession>
<dbReference type="EMBL" id="KZ678581">
    <property type="protein sequence ID" value="PSR79069.1"/>
    <property type="molecule type" value="Genomic_DNA"/>
</dbReference>
<dbReference type="STRING" id="2025994.A0A2T2ZXM9"/>
<gene>
    <name evidence="2" type="ORF">BD289DRAFT_108781</name>
</gene>
<dbReference type="AlphaFoldDB" id="A0A2T2ZXM9"/>
<sequence length="248" mass="26761">MHLTVATCTLLASAAAAAKVRHLHRRQEDLAWGPVCGFYQTDSEITSSVSTIYPGAKPSDQKGYMFNWIGLTNSTGDLVQSIVGSYPTGASECEGQTDANSAWCISSEVYGVNSQDETTQFVGTLTTADANYENGIVITYTLADKATYLWNQTMHDAVTGDLLSSYSKTSGAFSLWNTAVELQDYDGNAPSGLTEDQYYVNTTITLEPADAQYGDNMYTEYGCTHTTPTTSDGGKTWFIEKITAPASS</sequence>
<evidence type="ECO:0000256" key="1">
    <source>
        <dbReference type="SAM" id="SignalP"/>
    </source>
</evidence>
<dbReference type="Proteomes" id="UP000241462">
    <property type="component" value="Unassembled WGS sequence"/>
</dbReference>
<reference evidence="2 3" key="1">
    <citation type="journal article" date="2018" name="Mycol. Prog.">
        <title>Coniella lustricola, a new species from submerged detritus.</title>
        <authorList>
            <person name="Raudabaugh D.B."/>
            <person name="Iturriaga T."/>
            <person name="Carver A."/>
            <person name="Mondo S."/>
            <person name="Pangilinan J."/>
            <person name="Lipzen A."/>
            <person name="He G."/>
            <person name="Amirebrahimi M."/>
            <person name="Grigoriev I.V."/>
            <person name="Miller A.N."/>
        </authorList>
    </citation>
    <scope>NUCLEOTIDE SEQUENCE [LARGE SCALE GENOMIC DNA]</scope>
    <source>
        <strain evidence="2 3">B22-T-1</strain>
    </source>
</reference>
<organism evidence="2 3">
    <name type="scientific">Coniella lustricola</name>
    <dbReference type="NCBI Taxonomy" id="2025994"/>
    <lineage>
        <taxon>Eukaryota</taxon>
        <taxon>Fungi</taxon>
        <taxon>Dikarya</taxon>
        <taxon>Ascomycota</taxon>
        <taxon>Pezizomycotina</taxon>
        <taxon>Sordariomycetes</taxon>
        <taxon>Sordariomycetidae</taxon>
        <taxon>Diaporthales</taxon>
        <taxon>Schizoparmaceae</taxon>
        <taxon>Coniella</taxon>
    </lineage>
</organism>
<keyword evidence="3" id="KW-1185">Reference proteome</keyword>
<name>A0A2T2ZXM9_9PEZI</name>
<keyword evidence="1" id="KW-0732">Signal</keyword>
<protein>
    <recommendedName>
        <fullName evidence="4">Concanavalin A-like lectin/glucanase domain-containing protein</fullName>
    </recommendedName>
</protein>
<evidence type="ECO:0000313" key="3">
    <source>
        <dbReference type="Proteomes" id="UP000241462"/>
    </source>
</evidence>
<dbReference type="InParanoid" id="A0A2T2ZXM9"/>